<comment type="caution">
    <text evidence="2">The sequence shown here is derived from an EMBL/GenBank/DDBJ whole genome shotgun (WGS) entry which is preliminary data.</text>
</comment>
<feature type="transmembrane region" description="Helical" evidence="1">
    <location>
        <begin position="50"/>
        <end position="67"/>
    </location>
</feature>
<organism evidence="2 3">
    <name type="scientific">Aphis glycines</name>
    <name type="common">Soybean aphid</name>
    <dbReference type="NCBI Taxonomy" id="307491"/>
    <lineage>
        <taxon>Eukaryota</taxon>
        <taxon>Metazoa</taxon>
        <taxon>Ecdysozoa</taxon>
        <taxon>Arthropoda</taxon>
        <taxon>Hexapoda</taxon>
        <taxon>Insecta</taxon>
        <taxon>Pterygota</taxon>
        <taxon>Neoptera</taxon>
        <taxon>Paraneoptera</taxon>
        <taxon>Hemiptera</taxon>
        <taxon>Sternorrhyncha</taxon>
        <taxon>Aphidomorpha</taxon>
        <taxon>Aphidoidea</taxon>
        <taxon>Aphididae</taxon>
        <taxon>Aphidini</taxon>
        <taxon>Aphis</taxon>
        <taxon>Aphis</taxon>
    </lineage>
</organism>
<proteinExistence type="predicted"/>
<feature type="transmembrane region" description="Helical" evidence="1">
    <location>
        <begin position="424"/>
        <end position="447"/>
    </location>
</feature>
<keyword evidence="3" id="KW-1185">Reference proteome</keyword>
<sequence>MDGIIITNQSPQCKFCGLSITRVTILKFGITIIICFTLLFLILEQNNLLLNLKLAFLLLNLVIHFELSDECIDFTMIITSRNNASISNFGGGFRWKSEYPWCIIEVKSKHFQTVFKKIEKNKKKNDGKTGIFTQNQFSSKSNFLFCYNSKTNRCKYLKFSLNTIEIFNFSNDKKKSEIVSHSFFYECLKFEFIRNMSKLRKFAILKIWYKILHKFFFKYLVDKIFLAQSKYLKILYKAHFFLLAFEVQILTKIRQNYEYLQIIFPRSTPPPNVQQNGTNLPAFFMLCVSLEEITHIYQFVFMKNAHNVVKVLDIPIISNSKLSSKVGGEWLMVLVWVMGSGRVNMSGSQVYVVYKDFEKVFVKNPGILNSVEWLKVVKKEKFRETRKKVLPTKYAILEFRCIACLVYKRHLTPLNSSNGILERFSMSLFIIFHILMRLITFNSINIASSRSDEKYKH</sequence>
<keyword evidence="1" id="KW-1133">Transmembrane helix</keyword>
<accession>A0A6G0TW68</accession>
<feature type="transmembrane region" description="Helical" evidence="1">
    <location>
        <begin position="25"/>
        <end position="43"/>
    </location>
</feature>
<dbReference type="Proteomes" id="UP000475862">
    <property type="component" value="Unassembled WGS sequence"/>
</dbReference>
<protein>
    <submittedName>
        <fullName evidence="2">Uncharacterized protein</fullName>
    </submittedName>
</protein>
<name>A0A6G0TW68_APHGL</name>
<keyword evidence="1" id="KW-0472">Membrane</keyword>
<evidence type="ECO:0000313" key="2">
    <source>
        <dbReference type="EMBL" id="KAE9539854.1"/>
    </source>
</evidence>
<reference evidence="2 3" key="1">
    <citation type="submission" date="2019-08" db="EMBL/GenBank/DDBJ databases">
        <title>The genome of the soybean aphid Biotype 1, its phylome, world population structure and adaptation to the North American continent.</title>
        <authorList>
            <person name="Giordano R."/>
            <person name="Donthu R.K."/>
            <person name="Hernandez A.G."/>
            <person name="Wright C.L."/>
            <person name="Zimin A.V."/>
        </authorList>
    </citation>
    <scope>NUCLEOTIDE SEQUENCE [LARGE SCALE GENOMIC DNA]</scope>
    <source>
        <tissue evidence="2">Whole aphids</tissue>
    </source>
</reference>
<gene>
    <name evidence="2" type="ORF">AGLY_005106</name>
</gene>
<evidence type="ECO:0000256" key="1">
    <source>
        <dbReference type="SAM" id="Phobius"/>
    </source>
</evidence>
<keyword evidence="1" id="KW-0812">Transmembrane</keyword>
<evidence type="ECO:0000313" key="3">
    <source>
        <dbReference type="Proteomes" id="UP000475862"/>
    </source>
</evidence>
<dbReference type="EMBL" id="VYZN01000014">
    <property type="protein sequence ID" value="KAE9539854.1"/>
    <property type="molecule type" value="Genomic_DNA"/>
</dbReference>
<dbReference type="AlphaFoldDB" id="A0A6G0TW68"/>